<keyword evidence="4" id="KW-1185">Reference proteome</keyword>
<evidence type="ECO:0000256" key="1">
    <source>
        <dbReference type="SAM" id="MobiDB-lite"/>
    </source>
</evidence>
<comment type="caution">
    <text evidence="3">The sequence shown here is derived from an EMBL/GenBank/DDBJ whole genome shotgun (WGS) entry which is preliminary data.</text>
</comment>
<dbReference type="AlphaFoldDB" id="A0A9N9UDH7"/>
<dbReference type="CDD" id="cd09917">
    <property type="entry name" value="F-box_SF"/>
    <property type="match status" value="1"/>
</dbReference>
<dbReference type="EMBL" id="CABFNO020001404">
    <property type="protein sequence ID" value="CAG9986279.1"/>
    <property type="molecule type" value="Genomic_DNA"/>
</dbReference>
<dbReference type="Pfam" id="PF00646">
    <property type="entry name" value="F-box"/>
    <property type="match status" value="1"/>
</dbReference>
<evidence type="ECO:0000313" key="4">
    <source>
        <dbReference type="Proteomes" id="UP000754883"/>
    </source>
</evidence>
<proteinExistence type="predicted"/>
<protein>
    <recommendedName>
        <fullName evidence="2">F-box domain-containing protein</fullName>
    </recommendedName>
</protein>
<name>A0A9N9UDH7_9HYPO</name>
<dbReference type="SUPFAM" id="SSF81383">
    <property type="entry name" value="F-box domain"/>
    <property type="match status" value="1"/>
</dbReference>
<dbReference type="PROSITE" id="PS50181">
    <property type="entry name" value="FBOX"/>
    <property type="match status" value="1"/>
</dbReference>
<evidence type="ECO:0000313" key="3">
    <source>
        <dbReference type="EMBL" id="CAG9986279.1"/>
    </source>
</evidence>
<dbReference type="Proteomes" id="UP000754883">
    <property type="component" value="Unassembled WGS sequence"/>
</dbReference>
<feature type="region of interest" description="Disordered" evidence="1">
    <location>
        <begin position="25"/>
        <end position="53"/>
    </location>
</feature>
<sequence>MATTSMDLIPHCALCAGKFRNHHGTHPPQGPLHWSTTARSVHGPDGREEDTEPRVTGLGYVTRHRVAARLDYDIGYADAVGEEPFQLQHLLFPIDKVRNFSIHEFCWQFLLSRIKAETGSEPDPRRVGVLLFHVLHSLPWTRLGALVPDHESFGALNILQTARGTSELMEDPDEGMTPVLEVSRGFVRPSLQSMMEAVADLLPPDMPQQPNESSSCGMFEKFPDELIAQIFKLLPSKDACSLRLSCPRLAALSAPLPQEFWASRFLPDKEMGFLCLPTSSSATRHRNWMEVYQLCKLIINDDRTATSFKNRRRIWRCLEDFSIILSALLDVDLPPWEVVNQISPFGHLGRRVACPELPDHYDSLEPFGQYVTMGTRLRNEYVIFLENDGHFDSTLIEISSISLVSSTYISGIRVSVQSADGQSRVTGQCGCIVSSNLTSITIGSGDSISSIDAFISASGIHCLEFSITRHDGQEYVQSAGNQRYPGLVATTKLVPQSAAIGFVVGFDLYKAVSIQLIEEAYIPRPISKAPVLWSPQMPYKLGPDKNGQPSFSPAFTVNLHIPLGGPDGSKLSSLCSITAYFHGRRGMYGLELAYAEGDSVLYGTKETKGPRGESINCVAQTFVIDGPNSERIMLLSEGRMLSDAPVIGNIQIWTNFGRSYTFGASNGASVIYGDAMEGQGPLESITIEVKPYISTNIVIRPGGNLPATPAMVHACSWMQQREGCCPTTASLKRISCIHVSMGTDSGSSRSKNHISGLWIEYEGGRGDVVVGQWMKERTCFQLNPGERILEVAVWTTMEVELSRSIERFGKVVGITFTTTQNKFELRLPQYSGVPQSYLRYHSTVYEELDSITWVFCEALDDIQVRMTASPFLSTRMLVLSHAARTERPLDLAEGITRLYLSPPSLTFDAALAHPVEAAMRHEFTRETFFFQNADESKRLSSVGRIDISSDRHGNWTGLGFHYRNRQSIRHGIFNGNQYTLQLDALRGETPAVLVVFNMLGHGKGFGIQTTLGRTARAVPRQVPILSAAVFALLPDVQFPGAEALGCRQDQVRYHAFPEAGPDGYVPEKCVGIWVVSPSHRSACEIEDVGPIYM</sequence>
<accession>A0A9N9UDH7</accession>
<evidence type="ECO:0000259" key="2">
    <source>
        <dbReference type="PROSITE" id="PS50181"/>
    </source>
</evidence>
<dbReference type="OrthoDB" id="5273847at2759"/>
<feature type="domain" description="F-box" evidence="2">
    <location>
        <begin position="216"/>
        <end position="264"/>
    </location>
</feature>
<reference evidence="3" key="1">
    <citation type="submission" date="2021-10" db="EMBL/GenBank/DDBJ databases">
        <authorList>
            <person name="Piombo E."/>
        </authorList>
    </citation>
    <scope>NUCLEOTIDE SEQUENCE</scope>
</reference>
<dbReference type="InterPro" id="IPR036047">
    <property type="entry name" value="F-box-like_dom_sf"/>
</dbReference>
<gene>
    <name evidence="3" type="ORF">CBYS24578_00012595</name>
</gene>
<dbReference type="InterPro" id="IPR001810">
    <property type="entry name" value="F-box_dom"/>
</dbReference>
<organism evidence="3 4">
    <name type="scientific">Clonostachys byssicola</name>
    <dbReference type="NCBI Taxonomy" id="160290"/>
    <lineage>
        <taxon>Eukaryota</taxon>
        <taxon>Fungi</taxon>
        <taxon>Dikarya</taxon>
        <taxon>Ascomycota</taxon>
        <taxon>Pezizomycotina</taxon>
        <taxon>Sordariomycetes</taxon>
        <taxon>Hypocreomycetidae</taxon>
        <taxon>Hypocreales</taxon>
        <taxon>Bionectriaceae</taxon>
        <taxon>Clonostachys</taxon>
    </lineage>
</organism>